<dbReference type="Proteomes" id="UP000434209">
    <property type="component" value="Chromosome 3"/>
</dbReference>
<evidence type="ECO:0000313" key="1">
    <source>
        <dbReference type="EMBL" id="QGZ59103.1"/>
    </source>
</evidence>
<dbReference type="KEGG" id="pacp:FAZ97_29665"/>
<evidence type="ECO:0000313" key="2">
    <source>
        <dbReference type="Proteomes" id="UP000434209"/>
    </source>
</evidence>
<dbReference type="EMBL" id="CP046911">
    <property type="protein sequence ID" value="QGZ59103.1"/>
    <property type="molecule type" value="Genomic_DNA"/>
</dbReference>
<organism evidence="1 2">
    <name type="scientific">Paraburkholderia acidiphila</name>
    <dbReference type="NCBI Taxonomy" id="2571747"/>
    <lineage>
        <taxon>Bacteria</taxon>
        <taxon>Pseudomonadati</taxon>
        <taxon>Pseudomonadota</taxon>
        <taxon>Betaproteobacteria</taxon>
        <taxon>Burkholderiales</taxon>
        <taxon>Burkholderiaceae</taxon>
        <taxon>Paraburkholderia</taxon>
    </lineage>
</organism>
<reference evidence="1 2" key="1">
    <citation type="submission" date="2019-12" db="EMBL/GenBank/DDBJ databases">
        <title>Paraburkholderia acidiphila 7Q-K02 sp. nov and Paraburkholderia acidisoli DHF22 sp. nov., two strains isolated from forest soil.</title>
        <authorList>
            <person name="Gao Z."/>
            <person name="Qiu L."/>
        </authorList>
    </citation>
    <scope>NUCLEOTIDE SEQUENCE [LARGE SCALE GENOMIC DNA]</scope>
    <source>
        <strain evidence="1 2">7Q-K02</strain>
    </source>
</reference>
<keyword evidence="2" id="KW-1185">Reference proteome</keyword>
<gene>
    <name evidence="1" type="ORF">FAZ97_29665</name>
</gene>
<dbReference type="RefSeq" id="WP_158762286.1">
    <property type="nucleotide sequence ID" value="NZ_CP046911.1"/>
</dbReference>
<protein>
    <submittedName>
        <fullName evidence="1">Uncharacterized protein</fullName>
    </submittedName>
</protein>
<dbReference type="AlphaFoldDB" id="A0A7Z2GC76"/>
<proteinExistence type="predicted"/>
<dbReference type="OrthoDB" id="9009827at2"/>
<name>A0A7Z2GC76_9BURK</name>
<sequence>MKLKSEWDTLRRRIEEAFHHAKPHDCADPAGYGQDDREWVVIYRTAKGFCCMYKGLPVNFEDMLDVQTWTEEMDVRPYFMGL</sequence>
<accession>A0A7Z2GC76</accession>